<dbReference type="SUPFAM" id="SSF55785">
    <property type="entry name" value="PYP-like sensor domain (PAS domain)"/>
    <property type="match status" value="2"/>
</dbReference>
<dbReference type="PRINTS" id="PR00785">
    <property type="entry name" value="NCTRNSLOCATR"/>
</dbReference>
<dbReference type="SMART" id="SM00086">
    <property type="entry name" value="PAC"/>
    <property type="match status" value="1"/>
</dbReference>
<dbReference type="NCBIfam" id="TIGR00229">
    <property type="entry name" value="sensory_box"/>
    <property type="match status" value="1"/>
</dbReference>
<feature type="domain" description="PAS" evidence="7">
    <location>
        <begin position="27"/>
        <end position="98"/>
    </location>
</feature>
<proteinExistence type="predicted"/>
<keyword evidence="2" id="KW-0805">Transcription regulation</keyword>
<feature type="compositionally biased region" description="Low complexity" evidence="6">
    <location>
        <begin position="418"/>
        <end position="429"/>
    </location>
</feature>
<keyword evidence="5" id="KW-0539">Nucleus</keyword>
<accession>A0ABR1APB0</accession>
<dbReference type="InterPro" id="IPR035965">
    <property type="entry name" value="PAS-like_dom_sf"/>
</dbReference>
<evidence type="ECO:0000256" key="5">
    <source>
        <dbReference type="ARBA" id="ARBA00023242"/>
    </source>
</evidence>
<keyword evidence="4" id="KW-0804">Transcription</keyword>
<dbReference type="Pfam" id="PF00989">
    <property type="entry name" value="PAS"/>
    <property type="match status" value="1"/>
</dbReference>
<feature type="domain" description="PAS" evidence="7">
    <location>
        <begin position="232"/>
        <end position="283"/>
    </location>
</feature>
<dbReference type="PANTHER" id="PTHR23042">
    <property type="entry name" value="CIRCADIAN PROTEIN CLOCK/ARNT/BMAL/PAS"/>
    <property type="match status" value="1"/>
</dbReference>
<feature type="compositionally biased region" description="Polar residues" evidence="6">
    <location>
        <begin position="404"/>
        <end position="417"/>
    </location>
</feature>
<gene>
    <name evidence="8" type="ORF">RUM44_011164</name>
</gene>
<dbReference type="Gene3D" id="3.30.450.20">
    <property type="entry name" value="PAS domain"/>
    <property type="match status" value="2"/>
</dbReference>
<evidence type="ECO:0000256" key="2">
    <source>
        <dbReference type="ARBA" id="ARBA00023015"/>
    </source>
</evidence>
<dbReference type="Proteomes" id="UP001359485">
    <property type="component" value="Unassembled WGS sequence"/>
</dbReference>
<evidence type="ECO:0000256" key="1">
    <source>
        <dbReference type="ARBA" id="ARBA00004123"/>
    </source>
</evidence>
<reference evidence="8 9" key="1">
    <citation type="submission" date="2023-09" db="EMBL/GenBank/DDBJ databases">
        <title>Genomes of two closely related lineages of the louse Polyplax serrata with different host specificities.</title>
        <authorList>
            <person name="Martinu J."/>
            <person name="Tarabai H."/>
            <person name="Stefka J."/>
            <person name="Hypsa V."/>
        </authorList>
    </citation>
    <scope>NUCLEOTIDE SEQUENCE [LARGE SCALE GENOMIC DNA]</scope>
    <source>
        <strain evidence="8">98ZLc_SE</strain>
    </source>
</reference>
<evidence type="ECO:0000256" key="3">
    <source>
        <dbReference type="ARBA" id="ARBA00023125"/>
    </source>
</evidence>
<feature type="region of interest" description="Disordered" evidence="6">
    <location>
        <begin position="442"/>
        <end position="521"/>
    </location>
</feature>
<dbReference type="InterPro" id="IPR001610">
    <property type="entry name" value="PAC"/>
</dbReference>
<dbReference type="PROSITE" id="PS50112">
    <property type="entry name" value="PAS"/>
    <property type="match status" value="2"/>
</dbReference>
<feature type="region of interest" description="Disordered" evidence="6">
    <location>
        <begin position="372"/>
        <end position="430"/>
    </location>
</feature>
<dbReference type="InterPro" id="IPR050933">
    <property type="entry name" value="Circadian_TF"/>
</dbReference>
<dbReference type="CDD" id="cd00130">
    <property type="entry name" value="PAS"/>
    <property type="match status" value="2"/>
</dbReference>
<feature type="compositionally biased region" description="Low complexity" evidence="6">
    <location>
        <begin position="482"/>
        <end position="518"/>
    </location>
</feature>
<keyword evidence="3" id="KW-0238">DNA-binding</keyword>
<feature type="compositionally biased region" description="Polar residues" evidence="6">
    <location>
        <begin position="372"/>
        <end position="393"/>
    </location>
</feature>
<protein>
    <recommendedName>
        <fullName evidence="7">PAS domain-containing protein</fullName>
    </recommendedName>
</protein>
<dbReference type="InterPro" id="IPR013767">
    <property type="entry name" value="PAS_fold"/>
</dbReference>
<dbReference type="SMART" id="SM00091">
    <property type="entry name" value="PAS"/>
    <property type="match status" value="2"/>
</dbReference>
<dbReference type="Pfam" id="PF14598">
    <property type="entry name" value="PAS_11"/>
    <property type="match status" value="1"/>
</dbReference>
<evidence type="ECO:0000256" key="4">
    <source>
        <dbReference type="ARBA" id="ARBA00023163"/>
    </source>
</evidence>
<name>A0ABR1APB0_POLSC</name>
<dbReference type="InterPro" id="IPR001067">
    <property type="entry name" value="Nuc_translocat"/>
</dbReference>
<dbReference type="InterPro" id="IPR000014">
    <property type="entry name" value="PAS"/>
</dbReference>
<organism evidence="8 9">
    <name type="scientific">Polyplax serrata</name>
    <name type="common">Common mouse louse</name>
    <dbReference type="NCBI Taxonomy" id="468196"/>
    <lineage>
        <taxon>Eukaryota</taxon>
        <taxon>Metazoa</taxon>
        <taxon>Ecdysozoa</taxon>
        <taxon>Arthropoda</taxon>
        <taxon>Hexapoda</taxon>
        <taxon>Insecta</taxon>
        <taxon>Pterygota</taxon>
        <taxon>Neoptera</taxon>
        <taxon>Paraneoptera</taxon>
        <taxon>Psocodea</taxon>
        <taxon>Troctomorpha</taxon>
        <taxon>Phthiraptera</taxon>
        <taxon>Anoplura</taxon>
        <taxon>Polyplacidae</taxon>
        <taxon>Polyplax</taxon>
    </lineage>
</organism>
<evidence type="ECO:0000313" key="8">
    <source>
        <dbReference type="EMBL" id="KAK6624305.1"/>
    </source>
</evidence>
<keyword evidence="9" id="KW-1185">Reference proteome</keyword>
<evidence type="ECO:0000256" key="6">
    <source>
        <dbReference type="SAM" id="MobiDB-lite"/>
    </source>
</evidence>
<evidence type="ECO:0000313" key="9">
    <source>
        <dbReference type="Proteomes" id="UP001359485"/>
    </source>
</evidence>
<feature type="region of interest" description="Disordered" evidence="6">
    <location>
        <begin position="1"/>
        <end position="21"/>
    </location>
</feature>
<sequence length="546" mass="59987">MSVAKLVKRSTGNTSSDGTYKPSFLTDQELKHLILEAADGFLFVVTCDTGRIIYVSDSVTPVLNQSQNEWFGSCIYDNVHSEDVEKVREQLSTQEPQNTGRILDLKTGTVKKEGHQSSMRLCMGSRRGFICRMKVGNVSSDNMSVGHLNRLKQRNSLGQSRDGQNYAVVHCTGYIKNWPPTGVQMDRGGKEVEQSGSHCCLVAIGRLQVTSTPNTSDLSGSNNNAEFISRHSMEGKFTFVDQRVMGLLGYTPPELLGKSCFDFFHMDDQIHMKQSFEQVLKLKGQVMSVMYRFKAKNREWVWLRTSAFAFLNPYTDEVEYIVCTNSMSKPLHSHDENSTSDGGNEQVAYQPGLDFSVQRRDHVYSHMITTAHIHNNQQARPASTQNVYSNYDPTPSPITGYGDGQTNSSSVLSRISKTSTTSPTPAQTAWSLRQQPVTEGYNYSQLSPSRSPSGPTYTQLSGGTRPAPYQAAPGNAGMWAWQGSSQGAESEPGSSGPGGHPVASGPPGQGPAPGQQPQELSDMLQMLDQGGATSFEELNMFTTTFE</sequence>
<feature type="compositionally biased region" description="Polar residues" evidence="6">
    <location>
        <begin position="442"/>
        <end position="462"/>
    </location>
</feature>
<comment type="subcellular location">
    <subcellularLocation>
        <location evidence="1">Nucleus</location>
    </subcellularLocation>
</comment>
<dbReference type="EMBL" id="JAWJWF010000046">
    <property type="protein sequence ID" value="KAK6624305.1"/>
    <property type="molecule type" value="Genomic_DNA"/>
</dbReference>
<comment type="caution">
    <text evidence="8">The sequence shown here is derived from an EMBL/GenBank/DDBJ whole genome shotgun (WGS) entry which is preliminary data.</text>
</comment>
<evidence type="ECO:0000259" key="7">
    <source>
        <dbReference type="PROSITE" id="PS50112"/>
    </source>
</evidence>